<evidence type="ECO:0000256" key="1">
    <source>
        <dbReference type="SAM" id="MobiDB-lite"/>
    </source>
</evidence>
<evidence type="ECO:0000313" key="2">
    <source>
        <dbReference type="EMBL" id="CUS46855.1"/>
    </source>
</evidence>
<dbReference type="AlphaFoldDB" id="A0A160TNG8"/>
<organism evidence="2">
    <name type="scientific">hydrothermal vent metagenome</name>
    <dbReference type="NCBI Taxonomy" id="652676"/>
    <lineage>
        <taxon>unclassified sequences</taxon>
        <taxon>metagenomes</taxon>
        <taxon>ecological metagenomes</taxon>
    </lineage>
</organism>
<accession>A0A160TNG8</accession>
<reference evidence="2" key="1">
    <citation type="submission" date="2015-10" db="EMBL/GenBank/DDBJ databases">
        <authorList>
            <person name="Gilbert D.G."/>
        </authorList>
    </citation>
    <scope>NUCLEOTIDE SEQUENCE</scope>
</reference>
<evidence type="ECO:0008006" key="3">
    <source>
        <dbReference type="Google" id="ProtNLM"/>
    </source>
</evidence>
<dbReference type="EMBL" id="CZQE01000403">
    <property type="protein sequence ID" value="CUS46855.1"/>
    <property type="molecule type" value="Genomic_DNA"/>
</dbReference>
<name>A0A160TNG8_9ZZZZ</name>
<proteinExistence type="predicted"/>
<protein>
    <recommendedName>
        <fullName evidence="3">Glycoside hydrolase</fullName>
    </recommendedName>
</protein>
<sequence>MGSIGLPLLLLVALGGVSAGAVAEVEAPPVSLALDPFYARYVDADGIPILSSAKVPDRALLVAKAIVEGMLAHRPDLARALAASGYRVAIMAEDESTLDLPEQRDWKKPARDDPRLTRCERKHYDERIGRLTDRAYWNFRARGMAGQLTSGAVEDLLGQRNSRYYGQTIFLHEFSHDILQAIRAADPTLYREVDRAYRAALRAGRWKGEYASTTIDEYWAVGSQFWFNSGRMVIFDGRRILSDADLNAYDPALHAVLAKAYGTTHRIEGDPFYMSEARIPPGPLPANTAEVGWAVGGGAVSAPDRPRHSPRSALASAAPRR</sequence>
<feature type="region of interest" description="Disordered" evidence="1">
    <location>
        <begin position="297"/>
        <end position="321"/>
    </location>
</feature>
<gene>
    <name evidence="2" type="ORF">MGWOODY_Smn1364</name>
</gene>
<feature type="compositionally biased region" description="Low complexity" evidence="1">
    <location>
        <begin position="311"/>
        <end position="321"/>
    </location>
</feature>